<evidence type="ECO:0000259" key="1">
    <source>
        <dbReference type="Pfam" id="PF12937"/>
    </source>
</evidence>
<protein>
    <recommendedName>
        <fullName evidence="1">F-box domain-containing protein</fullName>
    </recommendedName>
</protein>
<feature type="non-terminal residue" evidence="2">
    <location>
        <position position="95"/>
    </location>
</feature>
<dbReference type="Proteomes" id="UP000015241">
    <property type="component" value="Unassembled WGS sequence"/>
</dbReference>
<dbReference type="Pfam" id="PF12937">
    <property type="entry name" value="F-box-like"/>
    <property type="match status" value="1"/>
</dbReference>
<dbReference type="InParanoid" id="S8EA36"/>
<dbReference type="InterPro" id="IPR001810">
    <property type="entry name" value="F-box_dom"/>
</dbReference>
<sequence>MNLIQSATQDQSRQAIRDWVSTEVCGLQSHLARLLSLHNSTLPLHNLPMEVFADILRCALAGRGGRAWLIKSAGVCRYWQDIIVGTPLLWNDIDL</sequence>
<dbReference type="OrthoDB" id="2753006at2759"/>
<proteinExistence type="predicted"/>
<keyword evidence="3" id="KW-1185">Reference proteome</keyword>
<feature type="domain" description="F-box" evidence="1">
    <location>
        <begin position="45"/>
        <end position="94"/>
    </location>
</feature>
<accession>S8EA36</accession>
<evidence type="ECO:0000313" key="3">
    <source>
        <dbReference type="Proteomes" id="UP000015241"/>
    </source>
</evidence>
<dbReference type="EMBL" id="KE504151">
    <property type="protein sequence ID" value="EPT00159.1"/>
    <property type="molecule type" value="Genomic_DNA"/>
</dbReference>
<evidence type="ECO:0000313" key="2">
    <source>
        <dbReference type="EMBL" id="EPT00159.1"/>
    </source>
</evidence>
<reference evidence="2 3" key="1">
    <citation type="journal article" date="2012" name="Science">
        <title>The Paleozoic origin of enzymatic lignin decomposition reconstructed from 31 fungal genomes.</title>
        <authorList>
            <person name="Floudas D."/>
            <person name="Binder M."/>
            <person name="Riley R."/>
            <person name="Barry K."/>
            <person name="Blanchette R.A."/>
            <person name="Henrissat B."/>
            <person name="Martinez A.T."/>
            <person name="Otillar R."/>
            <person name="Spatafora J.W."/>
            <person name="Yadav J.S."/>
            <person name="Aerts A."/>
            <person name="Benoit I."/>
            <person name="Boyd A."/>
            <person name="Carlson A."/>
            <person name="Copeland A."/>
            <person name="Coutinho P.M."/>
            <person name="de Vries R.P."/>
            <person name="Ferreira P."/>
            <person name="Findley K."/>
            <person name="Foster B."/>
            <person name="Gaskell J."/>
            <person name="Glotzer D."/>
            <person name="Gorecki P."/>
            <person name="Heitman J."/>
            <person name="Hesse C."/>
            <person name="Hori C."/>
            <person name="Igarashi K."/>
            <person name="Jurgens J.A."/>
            <person name="Kallen N."/>
            <person name="Kersten P."/>
            <person name="Kohler A."/>
            <person name="Kuees U."/>
            <person name="Kumar T.K.A."/>
            <person name="Kuo A."/>
            <person name="LaButti K."/>
            <person name="Larrondo L.F."/>
            <person name="Lindquist E."/>
            <person name="Ling A."/>
            <person name="Lombard V."/>
            <person name="Lucas S."/>
            <person name="Lundell T."/>
            <person name="Martin R."/>
            <person name="McLaughlin D.J."/>
            <person name="Morgenstern I."/>
            <person name="Morin E."/>
            <person name="Murat C."/>
            <person name="Nagy L.G."/>
            <person name="Nolan M."/>
            <person name="Ohm R.A."/>
            <person name="Patyshakuliyeva A."/>
            <person name="Rokas A."/>
            <person name="Ruiz-Duenas F.J."/>
            <person name="Sabat G."/>
            <person name="Salamov A."/>
            <person name="Samejima M."/>
            <person name="Schmutz J."/>
            <person name="Slot J.C."/>
            <person name="St John F."/>
            <person name="Stenlid J."/>
            <person name="Sun H."/>
            <person name="Sun S."/>
            <person name="Syed K."/>
            <person name="Tsang A."/>
            <person name="Wiebenga A."/>
            <person name="Young D."/>
            <person name="Pisabarro A."/>
            <person name="Eastwood D.C."/>
            <person name="Martin F."/>
            <person name="Cullen D."/>
            <person name="Grigoriev I.V."/>
            <person name="Hibbett D.S."/>
        </authorList>
    </citation>
    <scope>NUCLEOTIDE SEQUENCE</scope>
    <source>
        <strain evidence="3">FP-58527</strain>
    </source>
</reference>
<organism evidence="2 3">
    <name type="scientific">Fomitopsis schrenkii</name>
    <name type="common">Brown rot fungus</name>
    <dbReference type="NCBI Taxonomy" id="2126942"/>
    <lineage>
        <taxon>Eukaryota</taxon>
        <taxon>Fungi</taxon>
        <taxon>Dikarya</taxon>
        <taxon>Basidiomycota</taxon>
        <taxon>Agaricomycotina</taxon>
        <taxon>Agaricomycetes</taxon>
        <taxon>Polyporales</taxon>
        <taxon>Fomitopsis</taxon>
    </lineage>
</organism>
<gene>
    <name evidence="2" type="ORF">FOMPIDRAFT_1123178</name>
</gene>
<dbReference type="AlphaFoldDB" id="S8EA36"/>
<dbReference type="HOGENOM" id="CLU_2378367_0_0_1"/>
<name>S8EA36_FOMSC</name>